<organism evidence="1 2">
    <name type="scientific">Pristionchus pacificus</name>
    <name type="common">Parasitic nematode worm</name>
    <dbReference type="NCBI Taxonomy" id="54126"/>
    <lineage>
        <taxon>Eukaryota</taxon>
        <taxon>Metazoa</taxon>
        <taxon>Ecdysozoa</taxon>
        <taxon>Nematoda</taxon>
        <taxon>Chromadorea</taxon>
        <taxon>Rhabditida</taxon>
        <taxon>Rhabditina</taxon>
        <taxon>Diplogasteromorpha</taxon>
        <taxon>Diplogasteroidea</taxon>
        <taxon>Neodiplogasteridae</taxon>
        <taxon>Pristionchus</taxon>
    </lineage>
</organism>
<reference evidence="1" key="2">
    <citation type="submission" date="2022-06" db="UniProtKB">
        <authorList>
            <consortium name="EnsemblMetazoa"/>
        </authorList>
    </citation>
    <scope>IDENTIFICATION</scope>
    <source>
        <strain evidence="1">PS312</strain>
    </source>
</reference>
<dbReference type="AlphaFoldDB" id="A0A2A6BMI4"/>
<sequence length="116" mass="13088">MLKCFHNEKKIADDVAKAAEVSTQMQKIFTDSFAAYNNARFDNNCNYNDGKTNTNLPVGYMEALPAMQKSIISMLKKHNYSSNYKCNNQNDQKHAEHNLARGGTACTVTLFQSKKN</sequence>
<gene>
    <name evidence="1" type="primary">WBGene00274222</name>
</gene>
<name>A0A2A6BMI4_PRIPA</name>
<accession>A0A8R1UML5</accession>
<evidence type="ECO:0000313" key="2">
    <source>
        <dbReference type="Proteomes" id="UP000005239"/>
    </source>
</evidence>
<keyword evidence="2" id="KW-1185">Reference proteome</keyword>
<dbReference type="EnsemblMetazoa" id="PPA35853.1">
    <property type="protein sequence ID" value="PPA35853.1"/>
    <property type="gene ID" value="WBGene00274222"/>
</dbReference>
<evidence type="ECO:0000313" key="1">
    <source>
        <dbReference type="EnsemblMetazoa" id="PPA35853.1"/>
    </source>
</evidence>
<reference evidence="2" key="1">
    <citation type="journal article" date="2008" name="Nat. Genet.">
        <title>The Pristionchus pacificus genome provides a unique perspective on nematode lifestyle and parasitism.</title>
        <authorList>
            <person name="Dieterich C."/>
            <person name="Clifton S.W."/>
            <person name="Schuster L.N."/>
            <person name="Chinwalla A."/>
            <person name="Delehaunty K."/>
            <person name="Dinkelacker I."/>
            <person name="Fulton L."/>
            <person name="Fulton R."/>
            <person name="Godfrey J."/>
            <person name="Minx P."/>
            <person name="Mitreva M."/>
            <person name="Roeseler W."/>
            <person name="Tian H."/>
            <person name="Witte H."/>
            <person name="Yang S.P."/>
            <person name="Wilson R.K."/>
            <person name="Sommer R.J."/>
        </authorList>
    </citation>
    <scope>NUCLEOTIDE SEQUENCE [LARGE SCALE GENOMIC DNA]</scope>
    <source>
        <strain evidence="2">PS312</strain>
    </source>
</reference>
<accession>A0A2A6BMI4</accession>
<dbReference type="Proteomes" id="UP000005239">
    <property type="component" value="Unassembled WGS sequence"/>
</dbReference>
<protein>
    <submittedName>
        <fullName evidence="1">Uncharacterized protein</fullName>
    </submittedName>
</protein>
<proteinExistence type="predicted"/>